<dbReference type="InterPro" id="IPR009057">
    <property type="entry name" value="Homeodomain-like_sf"/>
</dbReference>
<dbReference type="GO" id="GO:0003700">
    <property type="term" value="F:DNA-binding transcription factor activity"/>
    <property type="evidence" value="ECO:0007669"/>
    <property type="project" value="TreeGrafter"/>
</dbReference>
<evidence type="ECO:0000259" key="3">
    <source>
        <dbReference type="PROSITE" id="PS50977"/>
    </source>
</evidence>
<protein>
    <submittedName>
        <fullName evidence="4">TetR family transcriptional regulator</fullName>
    </submittedName>
</protein>
<dbReference type="InterPro" id="IPR036271">
    <property type="entry name" value="Tet_transcr_reg_TetR-rel_C_sf"/>
</dbReference>
<feature type="domain" description="HTH tetR-type" evidence="3">
    <location>
        <begin position="14"/>
        <end position="74"/>
    </location>
</feature>
<reference evidence="4 5" key="1">
    <citation type="journal article" date="2015" name="Stand. Genomic Sci.">
        <title>Genomic Encyclopedia of Bacterial and Archaeal Type Strains, Phase III: the genomes of soil and plant-associated and newly described type strains.</title>
        <authorList>
            <person name="Whitman W.B."/>
            <person name="Woyke T."/>
            <person name="Klenk H.P."/>
            <person name="Zhou Y."/>
            <person name="Lilburn T.G."/>
            <person name="Beck B.J."/>
            <person name="De Vos P."/>
            <person name="Vandamme P."/>
            <person name="Eisen J.A."/>
            <person name="Garrity G."/>
            <person name="Hugenholtz P."/>
            <person name="Kyrpides N.C."/>
        </authorList>
    </citation>
    <scope>NUCLEOTIDE SEQUENCE [LARGE SCALE GENOMIC DNA]</scope>
    <source>
        <strain evidence="4 5">CECT 7306</strain>
    </source>
</reference>
<evidence type="ECO:0000256" key="2">
    <source>
        <dbReference type="PROSITE-ProRule" id="PRU00335"/>
    </source>
</evidence>
<feature type="DNA-binding region" description="H-T-H motif" evidence="2">
    <location>
        <begin position="37"/>
        <end position="56"/>
    </location>
</feature>
<evidence type="ECO:0000313" key="5">
    <source>
        <dbReference type="Proteomes" id="UP000276232"/>
    </source>
</evidence>
<dbReference type="PANTHER" id="PTHR30055:SF235">
    <property type="entry name" value="TRANSCRIPTIONAL REGULATORY PROTEIN"/>
    <property type="match status" value="1"/>
</dbReference>
<dbReference type="Pfam" id="PF17920">
    <property type="entry name" value="TetR_C_16"/>
    <property type="match status" value="1"/>
</dbReference>
<dbReference type="Gene3D" id="1.10.357.10">
    <property type="entry name" value="Tetracycline Repressor, domain 2"/>
    <property type="match status" value="1"/>
</dbReference>
<dbReference type="InterPro" id="IPR041678">
    <property type="entry name" value="TetR_C_16"/>
</dbReference>
<dbReference type="OrthoDB" id="3210235at2"/>
<gene>
    <name evidence="4" type="ORF">EDC03_2324</name>
</gene>
<evidence type="ECO:0000256" key="1">
    <source>
        <dbReference type="ARBA" id="ARBA00023125"/>
    </source>
</evidence>
<dbReference type="PRINTS" id="PR00455">
    <property type="entry name" value="HTHTETR"/>
</dbReference>
<accession>A0A3N1GW60</accession>
<dbReference type="InterPro" id="IPR001647">
    <property type="entry name" value="HTH_TetR"/>
</dbReference>
<proteinExistence type="predicted"/>
<dbReference type="Pfam" id="PF00440">
    <property type="entry name" value="TetR_N"/>
    <property type="match status" value="1"/>
</dbReference>
<comment type="caution">
    <text evidence="4">The sequence shown here is derived from an EMBL/GenBank/DDBJ whole genome shotgun (WGS) entry which is preliminary data.</text>
</comment>
<keyword evidence="5" id="KW-1185">Reference proteome</keyword>
<dbReference type="PROSITE" id="PS50977">
    <property type="entry name" value="HTH_TETR_2"/>
    <property type="match status" value="1"/>
</dbReference>
<dbReference type="EMBL" id="RJKN01000006">
    <property type="protein sequence ID" value="ROP34510.1"/>
    <property type="molecule type" value="Genomic_DNA"/>
</dbReference>
<dbReference type="RefSeq" id="WP_158674279.1">
    <property type="nucleotide sequence ID" value="NZ_RJKN01000006.1"/>
</dbReference>
<dbReference type="InterPro" id="IPR050109">
    <property type="entry name" value="HTH-type_TetR-like_transc_reg"/>
</dbReference>
<dbReference type="AlphaFoldDB" id="A0A3N1GW60"/>
<dbReference type="InParanoid" id="A0A3N1GW60"/>
<sequence>MSAAPSEPRRRDAAETRRLLVAAARRRFAQDGYQGTTVRDVAADAGVNVALINRYFTSKEGLFEACLPRTLAALDAHPDDLGAAVDRVVRRLVAATTDEEVRVPLLLLLRSSGDARADELRRTTLRGFAERLAAAAAREGGRPADEGLLLRAEMALGVLLGTVVLRTSVAVEPLASTDAGLLEEPLRAAVLSLLRPTAD</sequence>
<dbReference type="PANTHER" id="PTHR30055">
    <property type="entry name" value="HTH-TYPE TRANSCRIPTIONAL REGULATOR RUTR"/>
    <property type="match status" value="1"/>
</dbReference>
<dbReference type="Proteomes" id="UP000276232">
    <property type="component" value="Unassembled WGS sequence"/>
</dbReference>
<dbReference type="PROSITE" id="PS01081">
    <property type="entry name" value="HTH_TETR_1"/>
    <property type="match status" value="1"/>
</dbReference>
<dbReference type="SUPFAM" id="SSF48498">
    <property type="entry name" value="Tetracyclin repressor-like, C-terminal domain"/>
    <property type="match status" value="1"/>
</dbReference>
<dbReference type="SUPFAM" id="SSF46689">
    <property type="entry name" value="Homeodomain-like"/>
    <property type="match status" value="1"/>
</dbReference>
<organism evidence="4 5">
    <name type="scientific">Pseudokineococcus lusitanus</name>
    <dbReference type="NCBI Taxonomy" id="763993"/>
    <lineage>
        <taxon>Bacteria</taxon>
        <taxon>Bacillati</taxon>
        <taxon>Actinomycetota</taxon>
        <taxon>Actinomycetes</taxon>
        <taxon>Kineosporiales</taxon>
        <taxon>Kineosporiaceae</taxon>
        <taxon>Pseudokineococcus</taxon>
    </lineage>
</organism>
<dbReference type="GO" id="GO:0000976">
    <property type="term" value="F:transcription cis-regulatory region binding"/>
    <property type="evidence" value="ECO:0007669"/>
    <property type="project" value="TreeGrafter"/>
</dbReference>
<keyword evidence="1 2" id="KW-0238">DNA-binding</keyword>
<name>A0A3N1GW60_9ACTN</name>
<evidence type="ECO:0000313" key="4">
    <source>
        <dbReference type="EMBL" id="ROP34510.1"/>
    </source>
</evidence>
<dbReference type="InterPro" id="IPR023772">
    <property type="entry name" value="DNA-bd_HTH_TetR-type_CS"/>
</dbReference>